<evidence type="ECO:0000313" key="2">
    <source>
        <dbReference type="EMBL" id="KAF2137951.1"/>
    </source>
</evidence>
<sequence length="828" mass="92355">MNDVLPSYEAANTRDPWTIIARYIPSTDLCSAALVCRQWHDIFTPQLWGNPASHFGVQNDVVYVALTRFKRTLAWARLSTRWLTHTLHFPPAHAEIYDGPHSDWLRDILERLPRLQSLIVSELPFFDHGALTTLRRPSNFPSTSHSDRLPRQLPDSPVFGLRYLEASCCKNATYSGLAEALKHFPSLLYLDLSKTKSAKDAHVLSVLNHCFSLRILKLRSIGLTDKEVEALARAVKRGLKSLDLRDNQLTDNSARILLENCFKVKNVPRLGPSDTPPEEPESTYSSLISRADSERQTGRIFDEHNKEDLDARVRSELVGEFSGTAILNDTYDGGITHLYISDNHLSVEGISGLLRSGRLQVLDAGTVMRGITRSKARSLLFPEDSDPTAGFTMPGAEKLTPIIKAYASEKLTYLRINHAVVTEETAIADLAAGRQELQGNLAVYAPSNARELDAVTNQIHEVSGDSAFQEMSGEEWRAELPGDSQIIAELPGDMPYMPEKYPSNQPGVVVERPEIPKVKKGSAFAPEVVPDLGNLRLADGEGTLDTLDGSDTHSSVRSLQKGPLFVAANDRRSRLQLRQSTENTLHPRDVARIETLVLTDVPKESTMRESARRLIQFISDCAEEVAIAKMRARIAYTLPPGRDRQAAEREYARSQFQLRRIVLEMAMDEEAYAPKKPTTTWRQYPTKSSTEDADSEAFWSAAAHDFSFFGDEECGIPGMEPGRTLPLALLSEKIILPSVADPPPVLLAPNQQRKERAVPCFDVVKEVAAFRKECRAKYAARVAVGEAEPDVEGLWEGEVSVVRPSPKTEMRGDVDCYGNYYEQGYNYR</sequence>
<organism evidence="2 3">
    <name type="scientific">Aplosporella prunicola CBS 121167</name>
    <dbReference type="NCBI Taxonomy" id="1176127"/>
    <lineage>
        <taxon>Eukaryota</taxon>
        <taxon>Fungi</taxon>
        <taxon>Dikarya</taxon>
        <taxon>Ascomycota</taxon>
        <taxon>Pezizomycotina</taxon>
        <taxon>Dothideomycetes</taxon>
        <taxon>Dothideomycetes incertae sedis</taxon>
        <taxon>Botryosphaeriales</taxon>
        <taxon>Aplosporellaceae</taxon>
        <taxon>Aplosporella</taxon>
    </lineage>
</organism>
<dbReference type="EMBL" id="ML995499">
    <property type="protein sequence ID" value="KAF2137951.1"/>
    <property type="molecule type" value="Genomic_DNA"/>
</dbReference>
<name>A0A6A6B5D0_9PEZI</name>
<dbReference type="SUPFAM" id="SSF52047">
    <property type="entry name" value="RNI-like"/>
    <property type="match status" value="1"/>
</dbReference>
<dbReference type="InterPro" id="IPR001810">
    <property type="entry name" value="F-box_dom"/>
</dbReference>
<dbReference type="InterPro" id="IPR032675">
    <property type="entry name" value="LRR_dom_sf"/>
</dbReference>
<dbReference type="Proteomes" id="UP000799438">
    <property type="component" value="Unassembled WGS sequence"/>
</dbReference>
<dbReference type="InterPro" id="IPR036047">
    <property type="entry name" value="F-box-like_dom_sf"/>
</dbReference>
<accession>A0A6A6B5D0</accession>
<dbReference type="Pfam" id="PF12937">
    <property type="entry name" value="F-box-like"/>
    <property type="match status" value="1"/>
</dbReference>
<proteinExistence type="predicted"/>
<dbReference type="Gene3D" id="3.80.10.10">
    <property type="entry name" value="Ribonuclease Inhibitor"/>
    <property type="match status" value="1"/>
</dbReference>
<protein>
    <recommendedName>
        <fullName evidence="1">F-box domain-containing protein</fullName>
    </recommendedName>
</protein>
<feature type="domain" description="F-box" evidence="1">
    <location>
        <begin position="20"/>
        <end position="50"/>
    </location>
</feature>
<dbReference type="SUPFAM" id="SSF81383">
    <property type="entry name" value="F-box domain"/>
    <property type="match status" value="1"/>
</dbReference>
<evidence type="ECO:0000313" key="3">
    <source>
        <dbReference type="Proteomes" id="UP000799438"/>
    </source>
</evidence>
<keyword evidence="3" id="KW-1185">Reference proteome</keyword>
<dbReference type="OrthoDB" id="408631at2759"/>
<dbReference type="RefSeq" id="XP_033393666.1">
    <property type="nucleotide sequence ID" value="XM_033537417.1"/>
</dbReference>
<reference evidence="2" key="1">
    <citation type="journal article" date="2020" name="Stud. Mycol.">
        <title>101 Dothideomycetes genomes: a test case for predicting lifestyles and emergence of pathogens.</title>
        <authorList>
            <person name="Haridas S."/>
            <person name="Albert R."/>
            <person name="Binder M."/>
            <person name="Bloem J."/>
            <person name="Labutti K."/>
            <person name="Salamov A."/>
            <person name="Andreopoulos B."/>
            <person name="Baker S."/>
            <person name="Barry K."/>
            <person name="Bills G."/>
            <person name="Bluhm B."/>
            <person name="Cannon C."/>
            <person name="Castanera R."/>
            <person name="Culley D."/>
            <person name="Daum C."/>
            <person name="Ezra D."/>
            <person name="Gonzalez J."/>
            <person name="Henrissat B."/>
            <person name="Kuo A."/>
            <person name="Liang C."/>
            <person name="Lipzen A."/>
            <person name="Lutzoni F."/>
            <person name="Magnuson J."/>
            <person name="Mondo S."/>
            <person name="Nolan M."/>
            <person name="Ohm R."/>
            <person name="Pangilinan J."/>
            <person name="Park H.-J."/>
            <person name="Ramirez L."/>
            <person name="Alfaro M."/>
            <person name="Sun H."/>
            <person name="Tritt A."/>
            <person name="Yoshinaga Y."/>
            <person name="Zwiers L.-H."/>
            <person name="Turgeon B."/>
            <person name="Goodwin S."/>
            <person name="Spatafora J."/>
            <person name="Crous P."/>
            <person name="Grigoriev I."/>
        </authorList>
    </citation>
    <scope>NUCLEOTIDE SEQUENCE</scope>
    <source>
        <strain evidence="2">CBS 121167</strain>
    </source>
</reference>
<gene>
    <name evidence="2" type="ORF">K452DRAFT_235246</name>
</gene>
<dbReference type="AlphaFoldDB" id="A0A6A6B5D0"/>
<evidence type="ECO:0000259" key="1">
    <source>
        <dbReference type="Pfam" id="PF12937"/>
    </source>
</evidence>
<dbReference type="GeneID" id="54294913"/>
<dbReference type="Gene3D" id="1.20.1280.50">
    <property type="match status" value="1"/>
</dbReference>